<name>A0A3P7IE82_STRVU</name>
<dbReference type="InterPro" id="IPR000832">
    <property type="entry name" value="GPCR_2_secretin-like"/>
</dbReference>
<comment type="subcellular location">
    <subcellularLocation>
        <location evidence="1">Membrane</location>
        <topology evidence="1">Multi-pass membrane protein</topology>
    </subcellularLocation>
</comment>
<evidence type="ECO:0000256" key="4">
    <source>
        <dbReference type="ARBA" id="ARBA00023136"/>
    </source>
</evidence>
<sequence length="158" mass="18133">MFTAAPFLTTLLLAIKSNFFERGDCFCWVRPDYVVYAVVLPTSLLVLNAIFCTIVICMRLFCNGKFSKAVRQHQTRVTSKIGAVLVMQLSIGMPWVLQYFTIYSPYATIWHYIFTTVMGSQGTLLALLFYYKRRKSTSFYRASHMGHTTKEESSMDSD</sequence>
<dbReference type="EMBL" id="UYYB01000021">
    <property type="protein sequence ID" value="VDM65019.1"/>
    <property type="molecule type" value="Genomic_DNA"/>
</dbReference>
<organism evidence="6 7">
    <name type="scientific">Strongylus vulgaris</name>
    <name type="common">Blood worm</name>
    <dbReference type="NCBI Taxonomy" id="40348"/>
    <lineage>
        <taxon>Eukaryota</taxon>
        <taxon>Metazoa</taxon>
        <taxon>Ecdysozoa</taxon>
        <taxon>Nematoda</taxon>
        <taxon>Chromadorea</taxon>
        <taxon>Rhabditida</taxon>
        <taxon>Rhabditina</taxon>
        <taxon>Rhabditomorpha</taxon>
        <taxon>Strongyloidea</taxon>
        <taxon>Strongylidae</taxon>
        <taxon>Strongylus</taxon>
    </lineage>
</organism>
<evidence type="ECO:0008006" key="8">
    <source>
        <dbReference type="Google" id="ProtNLM"/>
    </source>
</evidence>
<feature type="transmembrane region" description="Helical" evidence="5">
    <location>
        <begin position="109"/>
        <end position="131"/>
    </location>
</feature>
<dbReference type="OrthoDB" id="5853840at2759"/>
<dbReference type="Proteomes" id="UP000270094">
    <property type="component" value="Unassembled WGS sequence"/>
</dbReference>
<evidence type="ECO:0000256" key="1">
    <source>
        <dbReference type="ARBA" id="ARBA00004141"/>
    </source>
</evidence>
<feature type="transmembrane region" description="Helical" evidence="5">
    <location>
        <begin position="81"/>
        <end position="103"/>
    </location>
</feature>
<evidence type="ECO:0000313" key="6">
    <source>
        <dbReference type="EMBL" id="VDM65019.1"/>
    </source>
</evidence>
<evidence type="ECO:0000256" key="3">
    <source>
        <dbReference type="ARBA" id="ARBA00022989"/>
    </source>
</evidence>
<keyword evidence="3 5" id="KW-1133">Transmembrane helix</keyword>
<dbReference type="Pfam" id="PF00002">
    <property type="entry name" value="7tm_2"/>
    <property type="match status" value="1"/>
</dbReference>
<protein>
    <recommendedName>
        <fullName evidence="8">G-protein coupled receptors family 2 profile 2 domain-containing protein</fullName>
    </recommendedName>
</protein>
<gene>
    <name evidence="6" type="ORF">SVUK_LOCUS17</name>
</gene>
<reference evidence="6 7" key="1">
    <citation type="submission" date="2018-11" db="EMBL/GenBank/DDBJ databases">
        <authorList>
            <consortium name="Pathogen Informatics"/>
        </authorList>
    </citation>
    <scope>NUCLEOTIDE SEQUENCE [LARGE SCALE GENOMIC DNA]</scope>
</reference>
<proteinExistence type="predicted"/>
<evidence type="ECO:0000256" key="2">
    <source>
        <dbReference type="ARBA" id="ARBA00022692"/>
    </source>
</evidence>
<feature type="transmembrane region" description="Helical" evidence="5">
    <location>
        <begin position="33"/>
        <end position="61"/>
    </location>
</feature>
<evidence type="ECO:0000313" key="7">
    <source>
        <dbReference type="Proteomes" id="UP000270094"/>
    </source>
</evidence>
<accession>A0A3P7IE82</accession>
<evidence type="ECO:0000256" key="5">
    <source>
        <dbReference type="SAM" id="Phobius"/>
    </source>
</evidence>
<keyword evidence="2 5" id="KW-0812">Transmembrane</keyword>
<dbReference type="GO" id="GO:0016020">
    <property type="term" value="C:membrane"/>
    <property type="evidence" value="ECO:0007669"/>
    <property type="project" value="UniProtKB-SubCell"/>
</dbReference>
<keyword evidence="7" id="KW-1185">Reference proteome</keyword>
<keyword evidence="4 5" id="KW-0472">Membrane</keyword>
<dbReference type="Gene3D" id="1.20.1070.10">
    <property type="entry name" value="Rhodopsin 7-helix transmembrane proteins"/>
    <property type="match status" value="1"/>
</dbReference>
<dbReference type="GO" id="GO:0004930">
    <property type="term" value="F:G protein-coupled receptor activity"/>
    <property type="evidence" value="ECO:0007669"/>
    <property type="project" value="InterPro"/>
</dbReference>
<dbReference type="AlphaFoldDB" id="A0A3P7IE82"/>